<protein>
    <submittedName>
        <fullName evidence="5">Retrovirus-related Pol polyprotein from transposon TNT 1-94</fullName>
    </submittedName>
</protein>
<feature type="compositionally biased region" description="Acidic residues" evidence="3">
    <location>
        <begin position="685"/>
        <end position="716"/>
    </location>
</feature>
<dbReference type="PANTHER" id="PTHR42648">
    <property type="entry name" value="TRANSPOSASE, PUTATIVE-RELATED"/>
    <property type="match status" value="1"/>
</dbReference>
<evidence type="ECO:0000259" key="4">
    <source>
        <dbReference type="PROSITE" id="PS50994"/>
    </source>
</evidence>
<name>A0A6L2NBV1_TANCI</name>
<dbReference type="SUPFAM" id="SSF53098">
    <property type="entry name" value="Ribonuclease H-like"/>
    <property type="match status" value="1"/>
</dbReference>
<dbReference type="InterPro" id="IPR013103">
    <property type="entry name" value="RVT_2"/>
</dbReference>
<feature type="domain" description="Integrase catalytic" evidence="4">
    <location>
        <begin position="139"/>
        <end position="328"/>
    </location>
</feature>
<dbReference type="InterPro" id="IPR036397">
    <property type="entry name" value="RNaseH_sf"/>
</dbReference>
<feature type="compositionally biased region" description="Polar residues" evidence="3">
    <location>
        <begin position="971"/>
        <end position="983"/>
    </location>
</feature>
<dbReference type="PANTHER" id="PTHR42648:SF18">
    <property type="entry name" value="RETROTRANSPOSON, UNCLASSIFIED-LIKE PROTEIN"/>
    <property type="match status" value="1"/>
</dbReference>
<dbReference type="GO" id="GO:0003676">
    <property type="term" value="F:nucleic acid binding"/>
    <property type="evidence" value="ECO:0007669"/>
    <property type="project" value="InterPro"/>
</dbReference>
<feature type="region of interest" description="Disordered" evidence="3">
    <location>
        <begin position="310"/>
        <end position="330"/>
    </location>
</feature>
<dbReference type="InterPro" id="IPR039537">
    <property type="entry name" value="Retrotran_Ty1/copia-like"/>
</dbReference>
<dbReference type="InterPro" id="IPR025724">
    <property type="entry name" value="GAG-pre-integrase_dom"/>
</dbReference>
<reference evidence="5" key="1">
    <citation type="journal article" date="2019" name="Sci. Rep.">
        <title>Draft genome of Tanacetum cinerariifolium, the natural source of mosquito coil.</title>
        <authorList>
            <person name="Yamashiro T."/>
            <person name="Shiraishi A."/>
            <person name="Satake H."/>
            <person name="Nakayama K."/>
        </authorList>
    </citation>
    <scope>NUCLEOTIDE SEQUENCE</scope>
</reference>
<dbReference type="EMBL" id="BKCJ010008727">
    <property type="protein sequence ID" value="GEU83668.1"/>
    <property type="molecule type" value="Genomic_DNA"/>
</dbReference>
<dbReference type="InterPro" id="IPR001584">
    <property type="entry name" value="Integrase_cat-core"/>
</dbReference>
<comment type="caution">
    <text evidence="5">The sequence shown here is derived from an EMBL/GenBank/DDBJ whole genome shotgun (WGS) entry which is preliminary data.</text>
</comment>
<gene>
    <name evidence="5" type="ORF">Tci_055646</name>
</gene>
<dbReference type="GO" id="GO:0016787">
    <property type="term" value="F:hydrolase activity"/>
    <property type="evidence" value="ECO:0007669"/>
    <property type="project" value="UniProtKB-KW"/>
</dbReference>
<dbReference type="GO" id="GO:0015074">
    <property type="term" value="P:DNA integration"/>
    <property type="evidence" value="ECO:0007669"/>
    <property type="project" value="InterPro"/>
</dbReference>
<dbReference type="Pfam" id="PF07727">
    <property type="entry name" value="RVT_2"/>
    <property type="match status" value="1"/>
</dbReference>
<proteinExistence type="predicted"/>
<dbReference type="InterPro" id="IPR012337">
    <property type="entry name" value="RNaseH-like_sf"/>
</dbReference>
<feature type="region of interest" description="Disordered" evidence="3">
    <location>
        <begin position="964"/>
        <end position="983"/>
    </location>
</feature>
<dbReference type="GO" id="GO:0046872">
    <property type="term" value="F:metal ion binding"/>
    <property type="evidence" value="ECO:0007669"/>
    <property type="project" value="UniProtKB-KW"/>
</dbReference>
<dbReference type="AlphaFoldDB" id="A0A6L2NBV1"/>
<dbReference type="PROSITE" id="PS50994">
    <property type="entry name" value="INTEGRASE"/>
    <property type="match status" value="1"/>
</dbReference>
<feature type="region of interest" description="Disordered" evidence="3">
    <location>
        <begin position="935"/>
        <end position="958"/>
    </location>
</feature>
<evidence type="ECO:0000313" key="5">
    <source>
        <dbReference type="EMBL" id="GEU83668.1"/>
    </source>
</evidence>
<evidence type="ECO:0000256" key="1">
    <source>
        <dbReference type="ARBA" id="ARBA00022723"/>
    </source>
</evidence>
<accession>A0A6L2NBV1</accession>
<keyword evidence="1" id="KW-0479">Metal-binding</keyword>
<feature type="compositionally biased region" description="Acidic residues" evidence="3">
    <location>
        <begin position="765"/>
        <end position="774"/>
    </location>
</feature>
<feature type="region of interest" description="Disordered" evidence="3">
    <location>
        <begin position="620"/>
        <end position="774"/>
    </location>
</feature>
<dbReference type="Pfam" id="PF13976">
    <property type="entry name" value="gag_pre-integrs"/>
    <property type="match status" value="1"/>
</dbReference>
<evidence type="ECO:0000256" key="3">
    <source>
        <dbReference type="SAM" id="MobiDB-lite"/>
    </source>
</evidence>
<feature type="compositionally biased region" description="Basic and acidic residues" evidence="3">
    <location>
        <begin position="937"/>
        <end position="958"/>
    </location>
</feature>
<organism evidence="5">
    <name type="scientific">Tanacetum cinerariifolium</name>
    <name type="common">Dalmatian daisy</name>
    <name type="synonym">Chrysanthemum cinerariifolium</name>
    <dbReference type="NCBI Taxonomy" id="118510"/>
    <lineage>
        <taxon>Eukaryota</taxon>
        <taxon>Viridiplantae</taxon>
        <taxon>Streptophyta</taxon>
        <taxon>Embryophyta</taxon>
        <taxon>Tracheophyta</taxon>
        <taxon>Spermatophyta</taxon>
        <taxon>Magnoliopsida</taxon>
        <taxon>eudicotyledons</taxon>
        <taxon>Gunneridae</taxon>
        <taxon>Pentapetalae</taxon>
        <taxon>asterids</taxon>
        <taxon>campanulids</taxon>
        <taxon>Asterales</taxon>
        <taxon>Asteraceae</taxon>
        <taxon>Asteroideae</taxon>
        <taxon>Anthemideae</taxon>
        <taxon>Anthemidinae</taxon>
        <taxon>Tanacetum</taxon>
    </lineage>
</organism>
<dbReference type="Gene3D" id="3.30.420.10">
    <property type="entry name" value="Ribonuclease H-like superfamily/Ribonuclease H"/>
    <property type="match status" value="1"/>
</dbReference>
<evidence type="ECO:0000256" key="2">
    <source>
        <dbReference type="ARBA" id="ARBA00022801"/>
    </source>
</evidence>
<dbReference type="Pfam" id="PF00665">
    <property type="entry name" value="rve"/>
    <property type="match status" value="1"/>
</dbReference>
<keyword evidence="2" id="KW-0378">Hydrolase</keyword>
<feature type="compositionally biased region" description="Low complexity" evidence="3">
    <location>
        <begin position="631"/>
        <end position="648"/>
    </location>
</feature>
<sequence>MGYGDYKIGNVTISRVYYVEGLGQNLFSMRQFCDSYMEDAFRQHTCFICNLDGVDLLTDSRGNDLYTLSLQDIMASSPICLLSKASKTKSWLWHHHLSHLNFGAINHLARQGLVKGLPKLKFEKDHLCSACAIGKSKKKSYKPKSEDTNQEKLYLLHMDLCGLMCVESVNGKKYILVIVNDYSRFTWVKFLRSKDEASDFIIKFLKMIQVRLKVLVCRIRIDNGTEFVNEMLREYYETVGISHETSVARSPQQNGVVERRNRSLIEAARTIENLEKLQPKADIQIFIGYASTKKAFWIYNRIQADSIGLPSSTTVDQDAPSLSKSQTTPETQSFVIPQDVEEDNLDIEVGHIGNDMLFGVPILEVTSTQSSSTVSPYLIVQPDHQILRHNNKWTKDHPLHNIISQLSRPVSTRLQLHEQVLFCYYDAFLTSVEPKTYKEANGNDFLLVQIYVDDIIFAASTPKLCDLFANLMCSKFKMLMMGKISFFLGLQMSQSPRGIFINQSKYALESLKKHGFESCNPVDTSMVEKSKLDEDKEGKVIDLSHYRGMIGTLLYLTASRHDLQFAICMCARHGLLYDHAKACVYFATQPVLSIFHRLTNEDIKNSNAYKEYYAVATGAAPPKPKASVWKTRSSSDTTITPPTAAAGPRLTTFEKDEGTGSIPGVLDVPTNESKEELSWNSTDKEGDDDNGKDDDGDDDDNGDDGDDEQDSNEEEFIYPSLSTHTEEEPRDEESFDPIPKTPKNSGDEGNGEENLGLNVGREEGHDEEAEEDELYRDVNINQGRGIQTTQEFEDSYVTLTLYNAPLPPTIAPSTLLQDLPNFGSLFGFDNRLRTLEANFSEFMQTNQFAGAVSAILGIVQRYMDQRMNEAVKVTSYAIAADLSEMELKKILIEKMEGNKSIQRSNEQRNLYKALVETYEFDKIILDTYGDTVTLKRRRDDDGDRDEEPFARPDRGSKRCREGKELELASAPQETATRSTGKSTQGLVELEYHLEEVYKATTDQLDWVNPEGQQYPHNLLKPLPLIPNNQGHRVIPFDHFINNDLEYLCGSASSRKYTTFVTKTKAAGCGHIKWIEDLFYSFAVNQESARDAYSKQRIIAVIELKIVEWHKYKHLDWITSKNALLLMSLFEYLQEASSSRGVWKTFNWVSKATRRSSRKLKRKEAYTAYSNPRGFIYQNKDKKNRLMWIDELHKFSDGTLTDVRTVLDDHLKRI</sequence>